<dbReference type="SMART" id="SM00332">
    <property type="entry name" value="PP2Cc"/>
    <property type="match status" value="1"/>
</dbReference>
<sequence>MADICCGVMSEGEASAPPCEPSSRQARRRRMAFRRFKFVDFAPSEAENSRKRHKFQACAAAYVLDRENNGDNSSSSDVKKKNEKVVKSHTSLSHLMPAIAIDSESYPKFGVASVCGRRRDMEDAVAIHPSFHCKGQDSATVGFHYFGVYDGHGCSHVAIRCRERLHELMKEELESEDEEWKGAMERSFRRMDRELIKLKESMEAGANCRCELHSPECDAVGSTAVVAVVTPDKIVVSNCGDSRAVLCRNGIPVVLTSDHKPDRPDELNRIQEAGGRVVYWDGPRVLGVLAMSRAIGDKYLKPYVSCEPEVTITDRTAEDECLILASDGLWDVVSNDTACGVAHTCLKAQAQAQAQTQGCSIGEGGGIWDKACTDASMLLTKLALARHSTDNVSVVVVDLTPT</sequence>
<evidence type="ECO:0000256" key="1">
    <source>
        <dbReference type="ARBA" id="ARBA00001936"/>
    </source>
</evidence>
<reference evidence="12" key="1">
    <citation type="submission" date="2019-09" db="EMBL/GenBank/DDBJ databases">
        <title>Draft genome information of white flower Hibiscus syriacus.</title>
        <authorList>
            <person name="Kim Y.-M."/>
        </authorList>
    </citation>
    <scope>NUCLEOTIDE SEQUENCE [LARGE SCALE GENOMIC DNA]</scope>
    <source>
        <strain evidence="12">YM2019G1</strain>
    </source>
</reference>
<dbReference type="PROSITE" id="PS01032">
    <property type="entry name" value="PPM_1"/>
    <property type="match status" value="1"/>
</dbReference>
<dbReference type="InterPro" id="IPR000222">
    <property type="entry name" value="PP2C_BS"/>
</dbReference>
<keyword evidence="8 10" id="KW-0904">Protein phosphatase</keyword>
<dbReference type="SMART" id="SM00331">
    <property type="entry name" value="PP2C_SIG"/>
    <property type="match status" value="1"/>
</dbReference>
<dbReference type="EC" id="3.1.3.16" evidence="4"/>
<keyword evidence="13" id="KW-1185">Reference proteome</keyword>
<protein>
    <recommendedName>
        <fullName evidence="4">protein-serine/threonine phosphatase</fullName>
        <ecNumber evidence="4">3.1.3.16</ecNumber>
    </recommendedName>
</protein>
<comment type="cofactor">
    <cofactor evidence="2">
        <name>Mg(2+)</name>
        <dbReference type="ChEBI" id="CHEBI:18420"/>
    </cofactor>
</comment>
<keyword evidence="9" id="KW-0464">Manganese</keyword>
<dbReference type="GO" id="GO:0046872">
    <property type="term" value="F:metal ion binding"/>
    <property type="evidence" value="ECO:0007669"/>
    <property type="project" value="UniProtKB-KW"/>
</dbReference>
<evidence type="ECO:0000313" key="12">
    <source>
        <dbReference type="EMBL" id="KAE8711438.1"/>
    </source>
</evidence>
<name>A0A6A3B6L6_HIBSY</name>
<dbReference type="CDD" id="cd00143">
    <property type="entry name" value="PP2Cc"/>
    <property type="match status" value="1"/>
</dbReference>
<dbReference type="Proteomes" id="UP000436088">
    <property type="component" value="Unassembled WGS sequence"/>
</dbReference>
<dbReference type="SUPFAM" id="SSF81606">
    <property type="entry name" value="PP2C-like"/>
    <property type="match status" value="1"/>
</dbReference>
<evidence type="ECO:0000256" key="9">
    <source>
        <dbReference type="ARBA" id="ARBA00023211"/>
    </source>
</evidence>
<evidence type="ECO:0000256" key="7">
    <source>
        <dbReference type="ARBA" id="ARBA00022842"/>
    </source>
</evidence>
<evidence type="ECO:0000256" key="2">
    <source>
        <dbReference type="ARBA" id="ARBA00001946"/>
    </source>
</evidence>
<dbReference type="PANTHER" id="PTHR47992">
    <property type="entry name" value="PROTEIN PHOSPHATASE"/>
    <property type="match status" value="1"/>
</dbReference>
<evidence type="ECO:0000256" key="3">
    <source>
        <dbReference type="ARBA" id="ARBA00006702"/>
    </source>
</evidence>
<keyword evidence="7" id="KW-0460">Magnesium</keyword>
<dbReference type="AlphaFoldDB" id="A0A6A3B6L6"/>
<comment type="similarity">
    <text evidence="3 10">Belongs to the PP2C family.</text>
</comment>
<proteinExistence type="inferred from homology"/>
<evidence type="ECO:0000256" key="10">
    <source>
        <dbReference type="RuleBase" id="RU003465"/>
    </source>
</evidence>
<accession>A0A6A3B6L6</accession>
<dbReference type="InterPro" id="IPR001932">
    <property type="entry name" value="PPM-type_phosphatase-like_dom"/>
</dbReference>
<organism evidence="12 13">
    <name type="scientific">Hibiscus syriacus</name>
    <name type="common">Rose of Sharon</name>
    <dbReference type="NCBI Taxonomy" id="106335"/>
    <lineage>
        <taxon>Eukaryota</taxon>
        <taxon>Viridiplantae</taxon>
        <taxon>Streptophyta</taxon>
        <taxon>Embryophyta</taxon>
        <taxon>Tracheophyta</taxon>
        <taxon>Spermatophyta</taxon>
        <taxon>Magnoliopsida</taxon>
        <taxon>eudicotyledons</taxon>
        <taxon>Gunneridae</taxon>
        <taxon>Pentapetalae</taxon>
        <taxon>rosids</taxon>
        <taxon>malvids</taxon>
        <taxon>Malvales</taxon>
        <taxon>Malvaceae</taxon>
        <taxon>Malvoideae</taxon>
        <taxon>Hibiscus</taxon>
    </lineage>
</organism>
<dbReference type="Gene3D" id="3.60.40.10">
    <property type="entry name" value="PPM-type phosphatase domain"/>
    <property type="match status" value="1"/>
</dbReference>
<comment type="cofactor">
    <cofactor evidence="1">
        <name>Mn(2+)</name>
        <dbReference type="ChEBI" id="CHEBI:29035"/>
    </cofactor>
</comment>
<keyword evidence="6 10" id="KW-0378">Hydrolase</keyword>
<dbReference type="FunFam" id="3.60.40.10:FF:000065">
    <property type="entry name" value="Protein phosphatase 2C 37"/>
    <property type="match status" value="1"/>
</dbReference>
<dbReference type="GO" id="GO:0009788">
    <property type="term" value="P:negative regulation of abscisic acid-activated signaling pathway"/>
    <property type="evidence" value="ECO:0007669"/>
    <property type="project" value="UniProtKB-ARBA"/>
</dbReference>
<evidence type="ECO:0000256" key="4">
    <source>
        <dbReference type="ARBA" id="ARBA00013081"/>
    </source>
</evidence>
<evidence type="ECO:0000313" key="13">
    <source>
        <dbReference type="Proteomes" id="UP000436088"/>
    </source>
</evidence>
<dbReference type="InterPro" id="IPR036457">
    <property type="entry name" value="PPM-type-like_dom_sf"/>
</dbReference>
<dbReference type="PROSITE" id="PS51746">
    <property type="entry name" value="PPM_2"/>
    <property type="match status" value="1"/>
</dbReference>
<dbReference type="EMBL" id="VEPZ02000914">
    <property type="protein sequence ID" value="KAE8711438.1"/>
    <property type="molecule type" value="Genomic_DNA"/>
</dbReference>
<feature type="domain" description="PPM-type phosphatase" evidence="11">
    <location>
        <begin position="108"/>
        <end position="399"/>
    </location>
</feature>
<keyword evidence="5" id="KW-0479">Metal-binding</keyword>
<evidence type="ECO:0000259" key="11">
    <source>
        <dbReference type="PROSITE" id="PS51746"/>
    </source>
</evidence>
<comment type="caution">
    <text evidence="12">The sequence shown here is derived from an EMBL/GenBank/DDBJ whole genome shotgun (WGS) entry which is preliminary data.</text>
</comment>
<evidence type="ECO:0000256" key="8">
    <source>
        <dbReference type="ARBA" id="ARBA00022912"/>
    </source>
</evidence>
<dbReference type="GO" id="GO:0004722">
    <property type="term" value="F:protein serine/threonine phosphatase activity"/>
    <property type="evidence" value="ECO:0007669"/>
    <property type="project" value="UniProtKB-EC"/>
</dbReference>
<evidence type="ECO:0000256" key="5">
    <source>
        <dbReference type="ARBA" id="ARBA00022723"/>
    </source>
</evidence>
<dbReference type="InterPro" id="IPR015655">
    <property type="entry name" value="PP2C"/>
</dbReference>
<gene>
    <name evidence="12" type="ORF">F3Y22_tig00110293pilonHSYRG00038</name>
</gene>
<dbReference type="Pfam" id="PF00481">
    <property type="entry name" value="PP2C"/>
    <property type="match status" value="1"/>
</dbReference>
<evidence type="ECO:0000256" key="6">
    <source>
        <dbReference type="ARBA" id="ARBA00022801"/>
    </source>
</evidence>